<evidence type="ECO:0000313" key="3">
    <source>
        <dbReference type="EMBL" id="GLK73740.1"/>
    </source>
</evidence>
<keyword evidence="4" id="KW-1185">Reference proteome</keyword>
<gene>
    <name evidence="3" type="ORF">GCM10017643_38580</name>
</gene>
<dbReference type="RefSeq" id="WP_213375983.1">
    <property type="nucleotide sequence ID" value="NZ_BSFJ01000033.1"/>
</dbReference>
<evidence type="ECO:0000313" key="4">
    <source>
        <dbReference type="Proteomes" id="UP001143370"/>
    </source>
</evidence>
<name>A0A9W6JA48_9HYPH</name>
<evidence type="ECO:0000259" key="2">
    <source>
        <dbReference type="Pfam" id="PF00350"/>
    </source>
</evidence>
<dbReference type="InterPro" id="IPR051943">
    <property type="entry name" value="TRAFAC_Dynamin-like_GTPase"/>
</dbReference>
<dbReference type="Gene3D" id="3.40.50.300">
    <property type="entry name" value="P-loop containing nucleotide triphosphate hydrolases"/>
    <property type="match status" value="1"/>
</dbReference>
<proteinExistence type="predicted"/>
<protein>
    <recommendedName>
        <fullName evidence="2">Dynamin N-terminal domain-containing protein</fullName>
    </recommendedName>
</protein>
<dbReference type="InterPro" id="IPR045063">
    <property type="entry name" value="Dynamin_N"/>
</dbReference>
<dbReference type="EMBL" id="BSFJ01000033">
    <property type="protein sequence ID" value="GLK73740.1"/>
    <property type="molecule type" value="Genomic_DNA"/>
</dbReference>
<sequence>MNLAGYERAKFELSDLLQTIITLKLTAENRALHDRLQDLLARLAEDRFNLVVAGRFNRGKSSLMNAILGLDRLPTGIVPLTSVITTVSYGTTEKVIIKYQQSRLDSEIPLAKLPAYVTQEGNPGNSRSIATANIELPAEILRRGFYFVDTPGLGSVIAENTATTNAFLPEADALLLVTSFESPLTEEELAFFTRASNSDLPVFVALNKQDLATRPEREQAVAFVRDHLLGLEGRPPVEVFAVSARDGLAAKLSGDSHGLVASGLPPLENALVGFLLEKKRTAFLSRMCARLEDLVDDLPPFEESTGLRQQAQALTAKYRDTVAADKPPERGAAATERFNLAQLRSCEICAAVDARGWDFLARFQYELATDRDCQADFAARSGFCCYHTAEYQELASPFGTCSGYPPLLERVAASLRSGALAGETEMRSAVEALLPSRGACPMCAVSDKAELRAVADVSDRLRSGDATGTQTLSALCLPHLAAVANSIDNPDVLRALLNQQALTLERTAEDMRRFTLKQSATRRQLQTKEEQSASLRALALVAGRRNVNFAAGQTVVSPPASHRTRRRVAGDRP</sequence>
<organism evidence="3 4">
    <name type="scientific">Ancylobacter dichloromethanicus</name>
    <dbReference type="NCBI Taxonomy" id="518825"/>
    <lineage>
        <taxon>Bacteria</taxon>
        <taxon>Pseudomonadati</taxon>
        <taxon>Pseudomonadota</taxon>
        <taxon>Alphaproteobacteria</taxon>
        <taxon>Hyphomicrobiales</taxon>
        <taxon>Xanthobacteraceae</taxon>
        <taxon>Ancylobacter</taxon>
    </lineage>
</organism>
<accession>A0A9W6JA48</accession>
<dbReference type="CDD" id="cd09912">
    <property type="entry name" value="DLP_2"/>
    <property type="match status" value="1"/>
</dbReference>
<dbReference type="SUPFAM" id="SSF52540">
    <property type="entry name" value="P-loop containing nucleoside triphosphate hydrolases"/>
    <property type="match status" value="1"/>
</dbReference>
<dbReference type="PANTHER" id="PTHR43681">
    <property type="entry name" value="TRANSMEMBRANE GTPASE FZO"/>
    <property type="match status" value="1"/>
</dbReference>
<evidence type="ECO:0000256" key="1">
    <source>
        <dbReference type="SAM" id="MobiDB-lite"/>
    </source>
</evidence>
<feature type="domain" description="Dynamin N-terminal" evidence="2">
    <location>
        <begin position="50"/>
        <end position="206"/>
    </location>
</feature>
<feature type="region of interest" description="Disordered" evidence="1">
    <location>
        <begin position="553"/>
        <end position="573"/>
    </location>
</feature>
<dbReference type="InterPro" id="IPR027417">
    <property type="entry name" value="P-loop_NTPase"/>
</dbReference>
<reference evidence="3" key="1">
    <citation type="journal article" date="2014" name="Int. J. Syst. Evol. Microbiol.">
        <title>Complete genome sequence of Corynebacterium casei LMG S-19264T (=DSM 44701T), isolated from a smear-ripened cheese.</title>
        <authorList>
            <consortium name="US DOE Joint Genome Institute (JGI-PGF)"/>
            <person name="Walter F."/>
            <person name="Albersmeier A."/>
            <person name="Kalinowski J."/>
            <person name="Ruckert C."/>
        </authorList>
    </citation>
    <scope>NUCLEOTIDE SEQUENCE</scope>
    <source>
        <strain evidence="3">VKM B-2484</strain>
    </source>
</reference>
<dbReference type="Proteomes" id="UP001143370">
    <property type="component" value="Unassembled WGS sequence"/>
</dbReference>
<reference evidence="3" key="2">
    <citation type="submission" date="2023-01" db="EMBL/GenBank/DDBJ databases">
        <authorList>
            <person name="Sun Q."/>
            <person name="Evtushenko L."/>
        </authorList>
    </citation>
    <scope>NUCLEOTIDE SEQUENCE</scope>
    <source>
        <strain evidence="3">VKM B-2484</strain>
    </source>
</reference>
<comment type="caution">
    <text evidence="3">The sequence shown here is derived from an EMBL/GenBank/DDBJ whole genome shotgun (WGS) entry which is preliminary data.</text>
</comment>
<dbReference type="AlphaFoldDB" id="A0A9W6JA48"/>
<dbReference type="Pfam" id="PF00350">
    <property type="entry name" value="Dynamin_N"/>
    <property type="match status" value="1"/>
</dbReference>
<dbReference type="PANTHER" id="PTHR43681:SF1">
    <property type="entry name" value="SARCALUMENIN"/>
    <property type="match status" value="1"/>
</dbReference>